<dbReference type="GO" id="GO:0039693">
    <property type="term" value="P:viral DNA genome replication"/>
    <property type="evidence" value="ECO:0007669"/>
    <property type="project" value="UniProtKB-KW"/>
</dbReference>
<evidence type="ECO:0000256" key="10">
    <source>
        <dbReference type="SAM" id="MobiDB-lite"/>
    </source>
</evidence>
<evidence type="ECO:0000259" key="12">
    <source>
        <dbReference type="Pfam" id="PF03728"/>
    </source>
</evidence>
<evidence type="ECO:0000256" key="7">
    <source>
        <dbReference type="ARBA" id="ARBA00022833"/>
    </source>
</evidence>
<keyword evidence="1" id="KW-0244">Early protein</keyword>
<keyword evidence="5" id="KW-0235">DNA replication</keyword>
<dbReference type="GO" id="GO:0006260">
    <property type="term" value="P:DNA replication"/>
    <property type="evidence" value="ECO:0007669"/>
    <property type="project" value="UniProtKB-KW"/>
</dbReference>
<dbReference type="InterPro" id="IPR036362">
    <property type="entry name" value="Adenovirus_DNA-bd_N_sf"/>
</dbReference>
<evidence type="ECO:0000256" key="6">
    <source>
        <dbReference type="ARBA" id="ARBA00022723"/>
    </source>
</evidence>
<evidence type="ECO:0000256" key="3">
    <source>
        <dbReference type="ARBA" id="ARBA00022562"/>
    </source>
</evidence>
<evidence type="ECO:0000256" key="1">
    <source>
        <dbReference type="ARBA" id="ARBA00022518"/>
    </source>
</evidence>
<dbReference type="GeneID" id="19831559"/>
<evidence type="ECO:0000256" key="4">
    <source>
        <dbReference type="ARBA" id="ARBA00022581"/>
    </source>
</evidence>
<dbReference type="OrthoDB" id="4492at10239"/>
<feature type="region of interest" description="Disordered" evidence="10">
    <location>
        <begin position="1"/>
        <end position="124"/>
    </location>
</feature>
<keyword evidence="14" id="KW-1185">Reference proteome</keyword>
<evidence type="ECO:0000256" key="5">
    <source>
        <dbReference type="ARBA" id="ARBA00022705"/>
    </source>
</evidence>
<evidence type="ECO:0000256" key="2">
    <source>
        <dbReference type="ARBA" id="ARBA00022553"/>
    </source>
</evidence>
<dbReference type="InterPro" id="IPR036368">
    <property type="entry name" value="ADBP_zn-bd_sf"/>
</dbReference>
<organism evidence="13 14">
    <name type="scientific">Pigeon adenovirus 1</name>
    <dbReference type="NCBI Taxonomy" id="764030"/>
    <lineage>
        <taxon>Viruses</taxon>
        <taxon>Varidnaviria</taxon>
        <taxon>Bamfordvirae</taxon>
        <taxon>Preplasmiviricota</taxon>
        <taxon>Polisuviricotina</taxon>
        <taxon>Pharingeaviricetes</taxon>
        <taxon>Rowavirales</taxon>
        <taxon>Adenoviridae</taxon>
        <taxon>Aviadenovirus</taxon>
        <taxon>Aviadenovirus columbae</taxon>
        <taxon>Pigeon aviadenovirus A</taxon>
    </lineage>
</organism>
<feature type="compositionally biased region" description="Low complexity" evidence="10">
    <location>
        <begin position="18"/>
        <end position="35"/>
    </location>
</feature>
<dbReference type="Proteomes" id="UP000098205">
    <property type="component" value="Segment"/>
</dbReference>
<dbReference type="GO" id="GO:0008270">
    <property type="term" value="F:zinc ion binding"/>
    <property type="evidence" value="ECO:0007669"/>
    <property type="project" value="InterPro"/>
</dbReference>
<evidence type="ECO:0000259" key="11">
    <source>
        <dbReference type="Pfam" id="PF02236"/>
    </source>
</evidence>
<proteinExistence type="predicted"/>
<dbReference type="Gene3D" id="3.90.148.10">
    <property type="entry name" value="Adenovirus DNA-binding, C-terminal domain superfamily/Adenovirus DNA-binding, zinc binding domain"/>
    <property type="match status" value="2"/>
</dbReference>
<evidence type="ECO:0000313" key="13">
    <source>
        <dbReference type="EMBL" id="CDO33905.1"/>
    </source>
</evidence>
<reference evidence="13 14" key="2">
    <citation type="journal article" date="2010" name="J. Virol. Methods">
        <title>Classification of fowl adenoviruses by use of phylogenetic analysis and high-resolution melting-curve analysis of the hexon L1 gene region.</title>
        <authorList>
            <person name="Marek A."/>
            <person name="Gunes A."/>
            <person name="Schulz E."/>
            <person name="Hess M."/>
        </authorList>
    </citation>
    <scope>NUCLEOTIDE SEQUENCE [LARGE SCALE GENOMIC DNA]</scope>
    <source>
        <strain evidence="13 14">IDA4</strain>
    </source>
</reference>
<dbReference type="Pfam" id="PF02236">
    <property type="entry name" value="Viral_DNA_bi"/>
    <property type="match status" value="1"/>
</dbReference>
<dbReference type="Pfam" id="PF03728">
    <property type="entry name" value="Viral_DNA_Zn_bi"/>
    <property type="match status" value="2"/>
</dbReference>
<keyword evidence="2" id="KW-0597">Phosphoprotein</keyword>
<dbReference type="RefSeq" id="YP_009047104.1">
    <property type="nucleotide sequence ID" value="NC_024474.1"/>
</dbReference>
<keyword evidence="6" id="KW-0479">Metal-binding</keyword>
<reference evidence="13 14" key="3">
    <citation type="journal article" date="2014" name="Virology">
        <title>Complete genome sequences of pigeon adenovirus 1 and duck adenovirus 2 extend the number of species within the genus Aviadenovirus.</title>
        <authorList>
            <person name="Marek A."/>
            <person name="Kajan G.L."/>
            <person name="Kosiol C."/>
            <person name="Harrach B."/>
            <person name="Schlotterer C."/>
            <person name="Hess M."/>
        </authorList>
    </citation>
    <scope>NUCLEOTIDE SEQUENCE [LARGE SCALE GENOMIC DNA]</scope>
    <source>
        <strain evidence="13 14">IDA4</strain>
    </source>
</reference>
<dbReference type="InterPro" id="IPR003176">
    <property type="entry name" value="Adenovirus_DNA-bd_a"/>
</dbReference>
<dbReference type="EMBL" id="FN824512">
    <property type="protein sequence ID" value="CDO33905.1"/>
    <property type="molecule type" value="Genomic_DNA"/>
</dbReference>
<dbReference type="GO" id="GO:0006351">
    <property type="term" value="P:DNA-templated transcription"/>
    <property type="evidence" value="ECO:0007669"/>
    <property type="project" value="InterPro"/>
</dbReference>
<keyword evidence="8" id="KW-1194">Viral DNA replication</keyword>
<dbReference type="SUPFAM" id="SSF57917">
    <property type="entry name" value="Zn-binding domains of ADDBP"/>
    <property type="match status" value="2"/>
</dbReference>
<evidence type="ECO:0000313" key="14">
    <source>
        <dbReference type="Proteomes" id="UP000098205"/>
    </source>
</evidence>
<dbReference type="InterPro" id="IPR036367">
    <property type="entry name" value="Ad_DBP_C_sf"/>
</dbReference>
<feature type="domain" description="Adenovirus DNA-binding zinc-binding" evidence="12">
    <location>
        <begin position="219"/>
        <end position="320"/>
    </location>
</feature>
<gene>
    <name evidence="13" type="primary">DBP</name>
</gene>
<dbReference type="GO" id="GO:0003677">
    <property type="term" value="F:DNA binding"/>
    <property type="evidence" value="ECO:0007669"/>
    <property type="project" value="UniProtKB-KW"/>
</dbReference>
<accession>X5LKB7</accession>
<sequence length="486" mass="53972">MAQFLDLEAAEDSRSDAETSTSTLSEELETQPLLERTPRRRRRRPSRPRRRTHREDEDEEEEEEEEEEVDPDVEPQVEEEDQRAPRGRSRTRRPPPPTPRTSTPIPGERTRVSPPPASRGSSPKAMGLIERICDHLDVKWQGADAQPDSAIWNKMAATFMRKRRPEYRLTFSSFDSFYSQFGRFLAAMIYADVGLDPKFTPGGCFVWEHGWEDDEPLLPKCMHGQSMVSKPRTLELNPASESGKRAVAEQNAQLEKNRFGRTVAVLRYENNVVCFRDASASVAHNAHAAGSCGLAFSDGAKALSAMKHDLAWTLALYPQADAASLRRHVLLCSACHCNYGVEGPIPGRQLCRMTPYRLSGAADITKEMCKSRADMRAHRDHPHTMVYTCCNPQQTAGAAGGAGGRGKGGAAGGAGGSVKTAEKSCAWRLSAMDLRYAYVFAQELMQSVFERSFPAQLLAFRWHDGFAYKADVFNAVTPLASTDPFA</sequence>
<name>X5LKB7_9ADEN</name>
<keyword evidence="4" id="KW-0945">Host-virus interaction</keyword>
<dbReference type="SUPFAM" id="SSF47724">
    <property type="entry name" value="Domain of early E2A DNA-binding protein, ADDBP"/>
    <property type="match status" value="1"/>
</dbReference>
<feature type="compositionally biased region" description="Acidic residues" evidence="10">
    <location>
        <begin position="56"/>
        <end position="81"/>
    </location>
</feature>
<keyword evidence="3" id="KW-1048">Host nucleus</keyword>
<dbReference type="InterPro" id="IPR005376">
    <property type="entry name" value="Adenovirus_DNA-bd_zn-bd"/>
</dbReference>
<evidence type="ECO:0000256" key="9">
    <source>
        <dbReference type="ARBA" id="ARBA00023125"/>
    </source>
</evidence>
<protein>
    <submittedName>
        <fullName evidence="13">Single-stranded DNA-binding protein</fullName>
    </submittedName>
</protein>
<reference evidence="13 14" key="1">
    <citation type="journal article" date="1998" name="Avian Pathol.">
        <title>Growth analysis of adenoviruses isolated from pigeons in chicken cells and serological characterization of the isolates.</title>
        <authorList>
            <person name="Hess M."/>
            <person name="Prusas C."/>
            <person name="Monreal G."/>
        </authorList>
    </citation>
    <scope>NUCLEOTIDE SEQUENCE [LARGE SCALE GENOMIC DNA]</scope>
    <source>
        <strain evidence="13 14">IDA4</strain>
    </source>
</reference>
<evidence type="ECO:0000256" key="8">
    <source>
        <dbReference type="ARBA" id="ARBA00023109"/>
    </source>
</evidence>
<feature type="domain" description="Adenovirus DNA-binding zinc-binding" evidence="12">
    <location>
        <begin position="335"/>
        <end position="446"/>
    </location>
</feature>
<feature type="domain" description="Adenovirus DNA-binding all-alpha" evidence="11">
    <location>
        <begin position="124"/>
        <end position="199"/>
    </location>
</feature>
<feature type="compositionally biased region" description="Basic residues" evidence="10">
    <location>
        <begin position="38"/>
        <end position="52"/>
    </location>
</feature>
<keyword evidence="9 13" id="KW-0238">DNA-binding</keyword>
<dbReference type="KEGG" id="vg:19831559"/>
<keyword evidence="7" id="KW-0862">Zinc</keyword>